<feature type="region of interest" description="Disordered" evidence="1">
    <location>
        <begin position="87"/>
        <end position="123"/>
    </location>
</feature>
<organism evidence="2 3">
    <name type="scientific">Oreochromis aureus</name>
    <name type="common">Israeli tilapia</name>
    <name type="synonym">Chromis aureus</name>
    <dbReference type="NCBI Taxonomy" id="47969"/>
    <lineage>
        <taxon>Eukaryota</taxon>
        <taxon>Metazoa</taxon>
        <taxon>Chordata</taxon>
        <taxon>Craniata</taxon>
        <taxon>Vertebrata</taxon>
        <taxon>Euteleostomi</taxon>
        <taxon>Actinopterygii</taxon>
        <taxon>Neopterygii</taxon>
        <taxon>Teleostei</taxon>
        <taxon>Neoteleostei</taxon>
        <taxon>Acanthomorphata</taxon>
        <taxon>Ovalentaria</taxon>
        <taxon>Cichlomorphae</taxon>
        <taxon>Cichliformes</taxon>
        <taxon>Cichlidae</taxon>
        <taxon>African cichlids</taxon>
        <taxon>Pseudocrenilabrinae</taxon>
        <taxon>Oreochromini</taxon>
        <taxon>Oreochromis</taxon>
    </lineage>
</organism>
<keyword evidence="3" id="KW-1185">Reference proteome</keyword>
<protein>
    <submittedName>
        <fullName evidence="2">Uncharacterized protein</fullName>
    </submittedName>
</protein>
<accession>A0AAZ1X8Q9</accession>
<reference evidence="3" key="1">
    <citation type="submission" date="2020-03" db="EMBL/GenBank/DDBJ databases">
        <title>Evolution of repeat sequences and sex chromosomes of tilapia species revealed by chromosome-level genomes.</title>
        <authorList>
            <person name="Xu L."/>
            <person name="Tao W."/>
            <person name="Wang D."/>
            <person name="Zhou Q."/>
        </authorList>
    </citation>
    <scope>NUCLEOTIDE SEQUENCE [LARGE SCALE GENOMIC DNA]</scope>
    <source>
        <strain evidence="3">Israel</strain>
    </source>
</reference>
<dbReference type="PANTHER" id="PTHR31025">
    <property type="entry name" value="SI:CH211-196P9.1-RELATED"/>
    <property type="match status" value="1"/>
</dbReference>
<feature type="compositionally biased region" description="Low complexity" evidence="1">
    <location>
        <begin position="92"/>
        <end position="123"/>
    </location>
</feature>
<reference evidence="2" key="3">
    <citation type="submission" date="2025-09" db="UniProtKB">
        <authorList>
            <consortium name="Ensembl"/>
        </authorList>
    </citation>
    <scope>IDENTIFICATION</scope>
</reference>
<dbReference type="AlphaFoldDB" id="A0AAZ1X8Q9"/>
<name>A0AAZ1X8Q9_OREAU</name>
<dbReference type="PANTHER" id="PTHR31025:SF27">
    <property type="entry name" value="SI:CH211-193K19.2-RELATED"/>
    <property type="match status" value="1"/>
</dbReference>
<reference evidence="2" key="2">
    <citation type="submission" date="2025-08" db="UniProtKB">
        <authorList>
            <consortium name="Ensembl"/>
        </authorList>
    </citation>
    <scope>IDENTIFICATION</scope>
</reference>
<proteinExistence type="predicted"/>
<evidence type="ECO:0000256" key="1">
    <source>
        <dbReference type="SAM" id="MobiDB-lite"/>
    </source>
</evidence>
<gene>
    <name evidence="2" type="primary">LOC120439104</name>
</gene>
<sequence>MTAQAILRVILGPDSSQRVMVSPGLPSTVTELEAEIKTQCKIMEPFRLQFMDTLFGNEFVNLTSMAEIQNKATIKIVYTSCQPQDQGEDRFSFPSTSAPDDTSTCDDSTVSLSSPESTSSRSSWPDLFCIPCFTYDVEIKLAKAHVAFKENGMLLIPDPKLKSDILQGLIQEVVKHTVYPTDSKFDQVAEALILKHPCLKEKGSPSGYAGWKMSLKYKLANYRTHLWKAGCPEVCVNSLKNKPPEKCSPAFDVKRPKRGEVDYCPSLPFGESKQSLEKMRVELLSDVKKRNNRETVMSKMNRTFALRRQEVIFDAPMICNLQERWPGLFHPAEINAEFKRITTMPLQSRFLSQLDYLSESLLKVFAKRSGQQGKKLKDIAAMMTDDIVACRESLIKGLCVYLNENPDIFMQEYTDMTEATALSAIEKTTVGIYVSRDTPGNYSFDVGIIIEGVVVLKDLDNVAIAVAMLFGLLYSVNMSYPSQLRYTFEVIQKVVMGLDATELSRKAQNFKTKLLM</sequence>
<dbReference type="Proteomes" id="UP000472276">
    <property type="component" value="Unassembled WGS sequence"/>
</dbReference>
<dbReference type="Ensembl" id="ENSOABT00000083657.1">
    <property type="protein sequence ID" value="ENSOABP00000064102.1"/>
    <property type="gene ID" value="ENSOABG00000035505.1"/>
</dbReference>
<evidence type="ECO:0000313" key="3">
    <source>
        <dbReference type="Proteomes" id="UP000472276"/>
    </source>
</evidence>
<evidence type="ECO:0000313" key="2">
    <source>
        <dbReference type="Ensembl" id="ENSOABP00000064102.1"/>
    </source>
</evidence>